<name>A0ABN8N265_9CNID</name>
<dbReference type="Proteomes" id="UP001159427">
    <property type="component" value="Unassembled WGS sequence"/>
</dbReference>
<evidence type="ECO:0000313" key="2">
    <source>
        <dbReference type="Proteomes" id="UP001159427"/>
    </source>
</evidence>
<sequence length="149" mass="17431">MKKNSAIILNLGLHYVHTINFTTYMRLIDNTIRLLTEKFNTDKIAWWFRGKLIWKTTTAINKEKYGDPRTNARHSTSIRFLTYQRVLLFNAYATHAMCKARIDVLDVFPISDAYPGGTGLPKKPYDAVHFKAHVFQPVVNVLQRYFRNH</sequence>
<accession>A0ABN8N265</accession>
<keyword evidence="2" id="KW-1185">Reference proteome</keyword>
<proteinExistence type="predicted"/>
<protein>
    <submittedName>
        <fullName evidence="1">Uncharacterized protein</fullName>
    </submittedName>
</protein>
<dbReference type="EMBL" id="CALNXI010000717">
    <property type="protein sequence ID" value="CAH3039452.1"/>
    <property type="molecule type" value="Genomic_DNA"/>
</dbReference>
<reference evidence="1 2" key="1">
    <citation type="submission" date="2022-05" db="EMBL/GenBank/DDBJ databases">
        <authorList>
            <consortium name="Genoscope - CEA"/>
            <person name="William W."/>
        </authorList>
    </citation>
    <scope>NUCLEOTIDE SEQUENCE [LARGE SCALE GENOMIC DNA]</scope>
</reference>
<gene>
    <name evidence="1" type="ORF">PEVE_00039955</name>
</gene>
<organism evidence="1 2">
    <name type="scientific">Porites evermanni</name>
    <dbReference type="NCBI Taxonomy" id="104178"/>
    <lineage>
        <taxon>Eukaryota</taxon>
        <taxon>Metazoa</taxon>
        <taxon>Cnidaria</taxon>
        <taxon>Anthozoa</taxon>
        <taxon>Hexacorallia</taxon>
        <taxon>Scleractinia</taxon>
        <taxon>Fungiina</taxon>
        <taxon>Poritidae</taxon>
        <taxon>Porites</taxon>
    </lineage>
</organism>
<evidence type="ECO:0000313" key="1">
    <source>
        <dbReference type="EMBL" id="CAH3039452.1"/>
    </source>
</evidence>
<comment type="caution">
    <text evidence="1">The sequence shown here is derived from an EMBL/GenBank/DDBJ whole genome shotgun (WGS) entry which is preliminary data.</text>
</comment>